<evidence type="ECO:0000313" key="2">
    <source>
        <dbReference type="Proteomes" id="UP000437736"/>
    </source>
</evidence>
<organism evidence="1 2">
    <name type="scientific">Acidiferrimicrobium australe</name>
    <dbReference type="NCBI Taxonomy" id="2664430"/>
    <lineage>
        <taxon>Bacteria</taxon>
        <taxon>Bacillati</taxon>
        <taxon>Actinomycetota</taxon>
        <taxon>Acidimicrobiia</taxon>
        <taxon>Acidimicrobiales</taxon>
        <taxon>Acidimicrobiaceae</taxon>
        <taxon>Acidiferrimicrobium</taxon>
    </lineage>
</organism>
<sequence length="67" mass="6978">MTESSSPLETALDLFVYVPVGLAVTLSEEVPRLAAKGRDRLGPTLATARMVGQFAVGQGRRMASGSG</sequence>
<accession>A0ABW9QNS3</accession>
<comment type="caution">
    <text evidence="1">The sequence shown here is derived from an EMBL/GenBank/DDBJ whole genome shotgun (WGS) entry which is preliminary data.</text>
</comment>
<name>A0ABW9QNS3_9ACTN</name>
<dbReference type="EMBL" id="WJHE01000067">
    <property type="protein sequence ID" value="MST31439.1"/>
    <property type="molecule type" value="Genomic_DNA"/>
</dbReference>
<feature type="non-terminal residue" evidence="1">
    <location>
        <position position="67"/>
    </location>
</feature>
<gene>
    <name evidence="1" type="ORF">GHK86_01660</name>
</gene>
<evidence type="ECO:0000313" key="1">
    <source>
        <dbReference type="EMBL" id="MST31439.1"/>
    </source>
</evidence>
<dbReference type="Proteomes" id="UP000437736">
    <property type="component" value="Unassembled WGS sequence"/>
</dbReference>
<reference evidence="1 2" key="1">
    <citation type="submission" date="2019-11" db="EMBL/GenBank/DDBJ databases">
        <title>Acidiferrimicrobium australis gen. nov., sp. nov., an acidophilic and obligately heterotrophic, member of the Actinobacteria that catalyses dissimilatory oxido- reduction of iron isolated from metal-rich acidic water in Chile.</title>
        <authorList>
            <person name="Gonzalez D."/>
            <person name="Huber K."/>
            <person name="Hedrich S."/>
            <person name="Rojas-Villalobos C."/>
            <person name="Quatrini R."/>
            <person name="Dinamarca M.A."/>
            <person name="Schwarz A."/>
            <person name="Canales C."/>
            <person name="Nancucheo I."/>
        </authorList>
    </citation>
    <scope>NUCLEOTIDE SEQUENCE [LARGE SCALE GENOMIC DNA]</scope>
    <source>
        <strain evidence="1 2">USS-CCA1</strain>
    </source>
</reference>
<proteinExistence type="predicted"/>
<keyword evidence="2" id="KW-1185">Reference proteome</keyword>
<protein>
    <submittedName>
        <fullName evidence="1">Uncharacterized protein</fullName>
    </submittedName>
</protein>